<dbReference type="InterPro" id="IPR031824">
    <property type="entry name" value="RNF220_mid"/>
</dbReference>
<evidence type="ECO:0000313" key="7">
    <source>
        <dbReference type="Proteomes" id="UP001162156"/>
    </source>
</evidence>
<dbReference type="AlphaFoldDB" id="A0AAV8X806"/>
<keyword evidence="1 3" id="KW-0479">Metal-binding</keyword>
<organism evidence="6 7">
    <name type="scientific">Rhamnusium bicolor</name>
    <dbReference type="NCBI Taxonomy" id="1586634"/>
    <lineage>
        <taxon>Eukaryota</taxon>
        <taxon>Metazoa</taxon>
        <taxon>Ecdysozoa</taxon>
        <taxon>Arthropoda</taxon>
        <taxon>Hexapoda</taxon>
        <taxon>Insecta</taxon>
        <taxon>Pterygota</taxon>
        <taxon>Neoptera</taxon>
        <taxon>Endopterygota</taxon>
        <taxon>Coleoptera</taxon>
        <taxon>Polyphaga</taxon>
        <taxon>Cucujiformia</taxon>
        <taxon>Chrysomeloidea</taxon>
        <taxon>Cerambycidae</taxon>
        <taxon>Lepturinae</taxon>
        <taxon>Rhagiini</taxon>
        <taxon>Rhamnusium</taxon>
    </lineage>
</organism>
<evidence type="ECO:0000256" key="4">
    <source>
        <dbReference type="SAM" id="MobiDB-lite"/>
    </source>
</evidence>
<sequence length="258" mass="28554">MGMNHICATHFVSNKKKRDPSSCPVCGLTISPGDLETHFMHELERLYKLSGTGIAATRKRSRPEPGRPPALPGDSGPEGRWENVMHDEDETVDVEGDSELEEWHESQRRRTSSLVGGMTMPSSTGRTTDMDNEGDDVIVATVNSSGDVEVKVESAGQQCDNNVSTSDAEPSSRAQMIEDLRNRIRQLEAEGGGEAASSTETEDYKCLICLEHYKKPVISTVCWHVHCEECWLHTLGSKKVCPQCSMITSPTDLRRIFM</sequence>
<proteinExistence type="predicted"/>
<evidence type="ECO:0000256" key="3">
    <source>
        <dbReference type="PROSITE-ProRule" id="PRU00175"/>
    </source>
</evidence>
<evidence type="ECO:0000259" key="5">
    <source>
        <dbReference type="PROSITE" id="PS50089"/>
    </source>
</evidence>
<dbReference type="InterPro" id="IPR052443">
    <property type="entry name" value="E3_ubiq-ligase_RNF220-like"/>
</dbReference>
<keyword evidence="7" id="KW-1185">Reference proteome</keyword>
<evidence type="ECO:0000313" key="6">
    <source>
        <dbReference type="EMBL" id="KAJ8934852.1"/>
    </source>
</evidence>
<dbReference type="Pfam" id="PF15926">
    <property type="entry name" value="RNF220"/>
    <property type="match status" value="1"/>
</dbReference>
<reference evidence="6" key="1">
    <citation type="journal article" date="2023" name="Insect Mol. Biol.">
        <title>Genome sequencing provides insights into the evolution of gene families encoding plant cell wall-degrading enzymes in longhorned beetles.</title>
        <authorList>
            <person name="Shin N.R."/>
            <person name="Okamura Y."/>
            <person name="Kirsch R."/>
            <person name="Pauchet Y."/>
        </authorList>
    </citation>
    <scope>NUCLEOTIDE SEQUENCE</scope>
    <source>
        <strain evidence="6">RBIC_L_NR</strain>
    </source>
</reference>
<dbReference type="PROSITE" id="PS50089">
    <property type="entry name" value="ZF_RING_2"/>
    <property type="match status" value="1"/>
</dbReference>
<comment type="caution">
    <text evidence="6">The sequence shown here is derived from an EMBL/GenBank/DDBJ whole genome shotgun (WGS) entry which is preliminary data.</text>
</comment>
<dbReference type="PANTHER" id="PTHR13459">
    <property type="entry name" value="E3 UBIQUITIN-PROTEIN LIGASE RNF220 ISOFORM X1"/>
    <property type="match status" value="1"/>
</dbReference>
<dbReference type="EMBL" id="JANEYF010003657">
    <property type="protein sequence ID" value="KAJ8934852.1"/>
    <property type="molecule type" value="Genomic_DNA"/>
</dbReference>
<dbReference type="SUPFAM" id="SSF57850">
    <property type="entry name" value="RING/U-box"/>
    <property type="match status" value="1"/>
</dbReference>
<dbReference type="InterPro" id="IPR040178">
    <property type="entry name" value="RNF220_RING"/>
</dbReference>
<protein>
    <recommendedName>
        <fullName evidence="5">RING-type domain-containing protein</fullName>
    </recommendedName>
</protein>
<evidence type="ECO:0000256" key="1">
    <source>
        <dbReference type="ARBA" id="ARBA00022771"/>
    </source>
</evidence>
<feature type="region of interest" description="Disordered" evidence="4">
    <location>
        <begin position="97"/>
        <end position="132"/>
    </location>
</feature>
<dbReference type="GO" id="GO:0016567">
    <property type="term" value="P:protein ubiquitination"/>
    <property type="evidence" value="ECO:0007669"/>
    <property type="project" value="TreeGrafter"/>
</dbReference>
<dbReference type="Gene3D" id="3.30.40.10">
    <property type="entry name" value="Zinc/RING finger domain, C3HC4 (zinc finger)"/>
    <property type="match status" value="1"/>
</dbReference>
<keyword evidence="1 3" id="KW-0863">Zinc-finger</keyword>
<dbReference type="Proteomes" id="UP001162156">
    <property type="component" value="Unassembled WGS sequence"/>
</dbReference>
<evidence type="ECO:0000256" key="2">
    <source>
        <dbReference type="ARBA" id="ARBA00022833"/>
    </source>
</evidence>
<keyword evidence="2" id="KW-0862">Zinc</keyword>
<dbReference type="GO" id="GO:0008270">
    <property type="term" value="F:zinc ion binding"/>
    <property type="evidence" value="ECO:0007669"/>
    <property type="project" value="UniProtKB-KW"/>
</dbReference>
<dbReference type="GO" id="GO:0061630">
    <property type="term" value="F:ubiquitin protein ligase activity"/>
    <property type="evidence" value="ECO:0007669"/>
    <property type="project" value="TreeGrafter"/>
</dbReference>
<feature type="domain" description="RING-type" evidence="5">
    <location>
        <begin position="206"/>
        <end position="245"/>
    </location>
</feature>
<gene>
    <name evidence="6" type="ORF">NQ314_013123</name>
</gene>
<dbReference type="PANTHER" id="PTHR13459:SF1">
    <property type="entry name" value="E3 UBIQUITIN-PROTEIN LIGASE RNF220 ISOFORM X1"/>
    <property type="match status" value="1"/>
</dbReference>
<dbReference type="InterPro" id="IPR013083">
    <property type="entry name" value="Znf_RING/FYVE/PHD"/>
</dbReference>
<accession>A0AAV8X806</accession>
<dbReference type="Pfam" id="PF13923">
    <property type="entry name" value="zf-C3HC4_2"/>
    <property type="match status" value="1"/>
</dbReference>
<dbReference type="InterPro" id="IPR001841">
    <property type="entry name" value="Znf_RING"/>
</dbReference>
<dbReference type="CDD" id="cd16563">
    <property type="entry name" value="RING-HC_RNF220"/>
    <property type="match status" value="1"/>
</dbReference>
<feature type="region of interest" description="Disordered" evidence="4">
    <location>
        <begin position="55"/>
        <end position="82"/>
    </location>
</feature>
<name>A0AAV8X806_9CUCU</name>